<dbReference type="InterPro" id="IPR008964">
    <property type="entry name" value="Invasin/intimin_cell_adhesion"/>
</dbReference>
<dbReference type="Proteomes" id="UP000886787">
    <property type="component" value="Unassembled WGS sequence"/>
</dbReference>
<gene>
    <name evidence="5" type="primary">srtB</name>
    <name evidence="5" type="ORF">IAD32_06535</name>
</gene>
<dbReference type="EC" id="3.4.22.71" evidence="5"/>
<dbReference type="SUPFAM" id="SSF63817">
    <property type="entry name" value="Sortase"/>
    <property type="match status" value="1"/>
</dbReference>
<accession>A0A9D0ZKC4</accession>
<dbReference type="Gene3D" id="2.60.40.1080">
    <property type="match status" value="2"/>
</dbReference>
<evidence type="ECO:0000313" key="6">
    <source>
        <dbReference type="Proteomes" id="UP000886787"/>
    </source>
</evidence>
<feature type="transmembrane region" description="Helical" evidence="3">
    <location>
        <begin position="237"/>
        <end position="259"/>
    </location>
</feature>
<dbReference type="NCBIfam" id="TIGR03064">
    <property type="entry name" value="sortase_srtB"/>
    <property type="match status" value="1"/>
</dbReference>
<keyword evidence="1 5" id="KW-0378">Hydrolase</keyword>
<reference evidence="5" key="2">
    <citation type="journal article" date="2021" name="PeerJ">
        <title>Extensive microbial diversity within the chicken gut microbiome revealed by metagenomics and culture.</title>
        <authorList>
            <person name="Gilroy R."/>
            <person name="Ravi A."/>
            <person name="Getino M."/>
            <person name="Pursley I."/>
            <person name="Horton D.L."/>
            <person name="Alikhan N.F."/>
            <person name="Baker D."/>
            <person name="Gharbi K."/>
            <person name="Hall N."/>
            <person name="Watson M."/>
            <person name="Adriaenssens E.M."/>
            <person name="Foster-Nyarko E."/>
            <person name="Jarju S."/>
            <person name="Secka A."/>
            <person name="Antonio M."/>
            <person name="Oren A."/>
            <person name="Chaudhuri R.R."/>
            <person name="La Ragione R."/>
            <person name="Hildebrand F."/>
            <person name="Pallen M.J."/>
        </authorList>
    </citation>
    <scope>NUCLEOTIDE SEQUENCE</scope>
    <source>
        <strain evidence="5">ChiSjej1B19-3389</strain>
    </source>
</reference>
<dbReference type="InterPro" id="IPR003343">
    <property type="entry name" value="Big_2"/>
</dbReference>
<dbReference type="Pfam" id="PF02368">
    <property type="entry name" value="Big_2"/>
    <property type="match status" value="2"/>
</dbReference>
<protein>
    <submittedName>
        <fullName evidence="5">Class B sortase</fullName>
        <ecNumber evidence="5">3.4.22.71</ecNumber>
    </submittedName>
</protein>
<evidence type="ECO:0000256" key="3">
    <source>
        <dbReference type="SAM" id="Phobius"/>
    </source>
</evidence>
<dbReference type="SUPFAM" id="SSF49373">
    <property type="entry name" value="Invasin/intimin cell-adhesion fragments"/>
    <property type="match status" value="2"/>
</dbReference>
<keyword evidence="3" id="KW-0472">Membrane</keyword>
<feature type="active site" description="Proton donor/acceptor" evidence="2">
    <location>
        <position position="374"/>
    </location>
</feature>
<dbReference type="InterPro" id="IPR009835">
    <property type="entry name" value="SrtB"/>
</dbReference>
<organism evidence="5 6">
    <name type="scientific">Candidatus Scatavimonas merdigallinarum</name>
    <dbReference type="NCBI Taxonomy" id="2840914"/>
    <lineage>
        <taxon>Bacteria</taxon>
        <taxon>Bacillati</taxon>
        <taxon>Bacillota</taxon>
        <taxon>Clostridia</taxon>
        <taxon>Eubacteriales</taxon>
        <taxon>Oscillospiraceae</taxon>
        <taxon>Oscillospiraceae incertae sedis</taxon>
        <taxon>Candidatus Scatavimonas</taxon>
    </lineage>
</organism>
<dbReference type="CDD" id="cd05826">
    <property type="entry name" value="Sortase_B"/>
    <property type="match status" value="1"/>
</dbReference>
<dbReference type="AlphaFoldDB" id="A0A9D0ZKC4"/>
<evidence type="ECO:0000256" key="2">
    <source>
        <dbReference type="PIRSR" id="PIRSR605754-1"/>
    </source>
</evidence>
<dbReference type="Pfam" id="PF04203">
    <property type="entry name" value="Sortase"/>
    <property type="match status" value="1"/>
</dbReference>
<dbReference type="GO" id="GO:0016787">
    <property type="term" value="F:hydrolase activity"/>
    <property type="evidence" value="ECO:0007669"/>
    <property type="project" value="UniProtKB-KW"/>
</dbReference>
<evidence type="ECO:0000256" key="1">
    <source>
        <dbReference type="ARBA" id="ARBA00022801"/>
    </source>
</evidence>
<dbReference type="SMART" id="SM00635">
    <property type="entry name" value="BID_2"/>
    <property type="match status" value="2"/>
</dbReference>
<comment type="caution">
    <text evidence="5">The sequence shown here is derived from an EMBL/GenBank/DDBJ whole genome shotgun (WGS) entry which is preliminary data.</text>
</comment>
<keyword evidence="3" id="KW-0812">Transmembrane</keyword>
<reference evidence="5" key="1">
    <citation type="submission" date="2020-10" db="EMBL/GenBank/DDBJ databases">
        <authorList>
            <person name="Gilroy R."/>
        </authorList>
    </citation>
    <scope>NUCLEOTIDE SEQUENCE</scope>
    <source>
        <strain evidence="5">ChiSjej1B19-3389</strain>
    </source>
</reference>
<feature type="domain" description="Ig-like" evidence="4">
    <location>
        <begin position="669"/>
        <end position="754"/>
    </location>
</feature>
<evidence type="ECO:0000259" key="4">
    <source>
        <dbReference type="PROSITE" id="PS50835"/>
    </source>
</evidence>
<dbReference type="Gene3D" id="2.40.260.10">
    <property type="entry name" value="Sortase"/>
    <property type="match status" value="1"/>
</dbReference>
<dbReference type="EMBL" id="DVFW01000028">
    <property type="protein sequence ID" value="HIQ80924.1"/>
    <property type="molecule type" value="Genomic_DNA"/>
</dbReference>
<dbReference type="PROSITE" id="PS50835">
    <property type="entry name" value="IG_LIKE"/>
    <property type="match status" value="1"/>
</dbReference>
<keyword evidence="3" id="KW-1133">Transmembrane helix</keyword>
<proteinExistence type="predicted"/>
<sequence length="765" mass="84947">MNTEIYSIRNNREETQSLNKSLPSLIEKMKEDGVHILYKTEMDLDREKLLEGIHQSLSSKDQIHTIVIANALDGKEDNPVFMTLCGLCAGGITPEKERLEQLRRESLPDLVMAMDYPEPESDSAQKQEDGAAGYANALKISNMGNGYDGYCFFYQDKKMILLPRESLAGVPCAELIKQGIYFSLSARPLLPEQLKTDGIAFLSAGSDEKQKSKKKKGFWAGIIPMKGDGAKEVFRKIILILAVLTFLVAGGYLFNYLVIQPWLNDKSNEEIQNIFYNSPEEPATEIDSDGTVVVKPRHNWDDIKKINDEIVGWIKMDDTQYLDYPVLQSKDDTIDYQKYLYADYKGNYSGYGSLFIDFRSDKGTDSKNIIIHGHHMNDGRMFAELMGYGTYSGNLDYYKKHPVIHFDTPEGDADWKVISVYKTSTLESHGEYFDYLTGSFTSDAEFMNYVYLIKERSLIDTPVDINEDDQLLTLSTCSYEFSEFRTVVVARKVRDGEKSTVDLEKAALNPDPLWPDVYYNTYGGQKPEVTSFKTAYKAGEISWYDGKGNLKGKERPFTLFDSVEVKDETEPTQAPTSPPATKPAEIKANNIYFDYSAMTLNVGNVERLSVIWDPANTTNKSLTWYTSDANVVTIRSTGELTATGPGKAVISAESANGRKTTCDITVIQPVENISLDWSGYNAQAGTSFSLQCTVTPSNASYPAVSWKSSNTNVATVDANGRVTAKSAGSATITATASNGMAASCNVTVFAAPVQQAPEATQALDQ</sequence>
<dbReference type="InterPro" id="IPR023365">
    <property type="entry name" value="Sortase_dom-sf"/>
</dbReference>
<dbReference type="InterPro" id="IPR005754">
    <property type="entry name" value="Sortase"/>
</dbReference>
<feature type="active site" description="Acyl-thioester intermediate" evidence="2">
    <location>
        <position position="477"/>
    </location>
</feature>
<name>A0A9D0ZKC4_9FIRM</name>
<evidence type="ECO:0000313" key="5">
    <source>
        <dbReference type="EMBL" id="HIQ80924.1"/>
    </source>
</evidence>
<dbReference type="InterPro" id="IPR007110">
    <property type="entry name" value="Ig-like_dom"/>
</dbReference>